<protein>
    <submittedName>
        <fullName evidence="2">DUF4843 domain-containing protein</fullName>
    </submittedName>
</protein>
<dbReference type="Proteomes" id="UP001212263">
    <property type="component" value="Unassembled WGS sequence"/>
</dbReference>
<dbReference type="EMBL" id="JAQMRD010000006">
    <property type="protein sequence ID" value="MDB9222665.1"/>
    <property type="molecule type" value="Genomic_DNA"/>
</dbReference>
<evidence type="ECO:0000313" key="3">
    <source>
        <dbReference type="Proteomes" id="UP001212263"/>
    </source>
</evidence>
<accession>A0AAW6FHW1</accession>
<organism evidence="2 3">
    <name type="scientific">Odoribacter splanchnicus</name>
    <dbReference type="NCBI Taxonomy" id="28118"/>
    <lineage>
        <taxon>Bacteria</taxon>
        <taxon>Pseudomonadati</taxon>
        <taxon>Bacteroidota</taxon>
        <taxon>Bacteroidia</taxon>
        <taxon>Bacteroidales</taxon>
        <taxon>Odoribacteraceae</taxon>
        <taxon>Odoribacter</taxon>
    </lineage>
</organism>
<dbReference type="AlphaFoldDB" id="A0AAW6FHW1"/>
<name>A0AAW6FHW1_9BACT</name>
<reference evidence="2" key="1">
    <citation type="submission" date="2023-01" db="EMBL/GenBank/DDBJ databases">
        <title>Human gut microbiome strain richness.</title>
        <authorList>
            <person name="Chen-Liaw A."/>
        </authorList>
    </citation>
    <scope>NUCLEOTIDE SEQUENCE</scope>
    <source>
        <strain evidence="2">RTP21484st1_B7_RTP21484_190118</strain>
    </source>
</reference>
<dbReference type="RefSeq" id="WP_272054324.1">
    <property type="nucleotide sequence ID" value="NZ_JAQMRB010000009.1"/>
</dbReference>
<evidence type="ECO:0000256" key="1">
    <source>
        <dbReference type="SAM" id="MobiDB-lite"/>
    </source>
</evidence>
<dbReference type="Pfam" id="PF16132">
    <property type="entry name" value="DUF4843"/>
    <property type="match status" value="1"/>
</dbReference>
<evidence type="ECO:0000313" key="2">
    <source>
        <dbReference type="EMBL" id="MDB9222665.1"/>
    </source>
</evidence>
<gene>
    <name evidence="2" type="ORF">PN645_06540</name>
</gene>
<feature type="region of interest" description="Disordered" evidence="1">
    <location>
        <begin position="237"/>
        <end position="258"/>
    </location>
</feature>
<sequence>MKTMNKIYSLSLVICLLFCTSCEKEMITYSGDSAVYFPIVSQTMGTIDFSFAEYHSDTLSVVYHFDIKTLGEVKEYDRTVAFEAVENDTLPARAGVDYEVLTPRPVIPKGEVSTSVSVRFFRTRELLEQSKVIEFRLSENEDFDLRIPLYYDVSYTSLIFVLSEKIYEPWWWRSYGKDRFGRWTKTKGNLICDKLNIPRADWNDMSGKVDEAFLTFACIWMYDYLEKEKKAGRPVYDEPLKEGEESPLMEMGPMANPQ</sequence>
<proteinExistence type="predicted"/>
<comment type="caution">
    <text evidence="2">The sequence shown here is derived from an EMBL/GenBank/DDBJ whole genome shotgun (WGS) entry which is preliminary data.</text>
</comment>
<dbReference type="InterPro" id="IPR032299">
    <property type="entry name" value="DUF4843"/>
</dbReference>